<dbReference type="InterPro" id="IPR050079">
    <property type="entry name" value="DEAD_box_RNA_helicase"/>
</dbReference>
<dbReference type="SMART" id="SM00487">
    <property type="entry name" value="DEXDc"/>
    <property type="match status" value="1"/>
</dbReference>
<dbReference type="PROSITE" id="PS51192">
    <property type="entry name" value="HELICASE_ATP_BIND_1"/>
    <property type="match status" value="1"/>
</dbReference>
<dbReference type="VEuPathDB" id="TriTrypDB:LtaPh_2402400"/>
<evidence type="ECO:0000256" key="8">
    <source>
        <dbReference type="ARBA" id="ARBA00022917"/>
    </source>
</evidence>
<evidence type="ECO:0000256" key="10">
    <source>
        <dbReference type="ARBA" id="ARBA00047984"/>
    </source>
</evidence>
<dbReference type="PROSITE" id="PS51194">
    <property type="entry name" value="HELICASE_CTER"/>
    <property type="match status" value="1"/>
</dbReference>
<evidence type="ECO:0000259" key="14">
    <source>
        <dbReference type="PROSITE" id="PS51194"/>
    </source>
</evidence>
<keyword evidence="8" id="KW-0648">Protein biosynthesis</keyword>
<evidence type="ECO:0000256" key="5">
    <source>
        <dbReference type="ARBA" id="ARBA00022806"/>
    </source>
</evidence>
<dbReference type="PANTHER" id="PTHR47959:SF21">
    <property type="entry name" value="DEAD-BOX HELICASE 56"/>
    <property type="match status" value="1"/>
</dbReference>
<feature type="short sequence motif" description="Q motif" evidence="11">
    <location>
        <begin position="81"/>
        <end position="109"/>
    </location>
</feature>
<comment type="catalytic activity">
    <reaction evidence="10">
        <text>ATP + H2O = ADP + phosphate + H(+)</text>
        <dbReference type="Rhea" id="RHEA:13065"/>
        <dbReference type="ChEBI" id="CHEBI:15377"/>
        <dbReference type="ChEBI" id="CHEBI:15378"/>
        <dbReference type="ChEBI" id="CHEBI:30616"/>
        <dbReference type="ChEBI" id="CHEBI:43474"/>
        <dbReference type="ChEBI" id="CHEBI:456216"/>
        <dbReference type="EC" id="3.6.4.13"/>
    </reaction>
</comment>
<dbReference type="GO" id="GO:0016787">
    <property type="term" value="F:hydrolase activity"/>
    <property type="evidence" value="ECO:0007669"/>
    <property type="project" value="UniProtKB-KW"/>
</dbReference>
<gene>
    <name evidence="16" type="ORF">LtaPh_2402400</name>
</gene>
<dbReference type="Pfam" id="PF00271">
    <property type="entry name" value="Helicase_C"/>
    <property type="match status" value="1"/>
</dbReference>
<keyword evidence="7" id="KW-0694">RNA-binding</keyword>
<dbReference type="InterPro" id="IPR011545">
    <property type="entry name" value="DEAD/DEAH_box_helicase_dom"/>
</dbReference>
<dbReference type="GO" id="GO:0003724">
    <property type="term" value="F:RNA helicase activity"/>
    <property type="evidence" value="ECO:0007669"/>
    <property type="project" value="UniProtKB-EC"/>
</dbReference>
<feature type="domain" description="Helicase C-terminal" evidence="14">
    <location>
        <begin position="352"/>
        <end position="565"/>
    </location>
</feature>
<evidence type="ECO:0000256" key="4">
    <source>
        <dbReference type="ARBA" id="ARBA00022801"/>
    </source>
</evidence>
<organism evidence="16 17">
    <name type="scientific">Leishmania tarentolae</name>
    <name type="common">Sauroleishmania tarentolae</name>
    <dbReference type="NCBI Taxonomy" id="5689"/>
    <lineage>
        <taxon>Eukaryota</taxon>
        <taxon>Discoba</taxon>
        <taxon>Euglenozoa</taxon>
        <taxon>Kinetoplastea</taxon>
        <taxon>Metakinetoplastina</taxon>
        <taxon>Trypanosomatida</taxon>
        <taxon>Trypanosomatidae</taxon>
        <taxon>Leishmaniinae</taxon>
        <taxon>Leishmania</taxon>
        <taxon>lizard Leishmania</taxon>
    </lineage>
</organism>
<dbReference type="GO" id="GO:0005524">
    <property type="term" value="F:ATP binding"/>
    <property type="evidence" value="ECO:0007669"/>
    <property type="project" value="UniProtKB-KW"/>
</dbReference>
<protein>
    <recommendedName>
        <fullName evidence="1">RNA helicase</fullName>
        <ecNumber evidence="1">3.6.4.13</ecNumber>
    </recommendedName>
</protein>
<evidence type="ECO:0000256" key="3">
    <source>
        <dbReference type="ARBA" id="ARBA00022741"/>
    </source>
</evidence>
<keyword evidence="4" id="KW-0378">Hydrolase</keyword>
<evidence type="ECO:0000256" key="12">
    <source>
        <dbReference type="SAM" id="MobiDB-lite"/>
    </source>
</evidence>
<name>A0A640KHT4_LEITA</name>
<dbReference type="PROSITE" id="PS51195">
    <property type="entry name" value="Q_MOTIF"/>
    <property type="match status" value="1"/>
</dbReference>
<sequence>MSSLTGVLPLHCSCPLYCCVCASSLFTASHLSPSYPFSAPTAPHCRPLHVRASSLFCGSCAPILNQIVLESVLMSEAEVHTEWSELPLDTRVLEALRDLAWKKPTAVQSACVPLALKGKDISIQSRTGSGKTGAFVIPAVQRIITEREQSGNLRALPNPRVLILVPSVELCEQTAEAAQVIAKYVQPRLIIDNLTSGGAVTARRIQSAHIVISTAALLAKGCSQGTVTADTLQHVRFFVLDEADVVASMAERSLRTVQSLLPPNMQVILASATLTKGVAAVKGQLLRHPVNVVLTSEDVEESVPGDAKDSADSHQGPVVHSRVTVRDPLKKTLHQYYLVATDECHSHTLLFGLYRMALITGKTLIFVNDDEQTYRLQNFLEQVGVATLAYDANLPINVRLDTLRRFQSGMVSTLVCTDGTLESAMQLQASLEEAQSGDKGSNGQAGSSSSRRRPRPASASARSNSEAPSALHRGIDFAHVRNVILFDGVEATDPIALSRYTHRIGRAGRAGEEGVSIAIFTVPQARKYLRPLQAYCIERGDAIRPFRQMQRSEVAKLQYRVDSVLGNITRTSTRKMRVASVAAELSRSSYLANHLSQKDTDALQRVMQRSSKRIRVERSILEVPEYMQLSTADDVGAYRKRVQANQTQSNRLRKATQKASADPLKAVVSKLRSSKRKA</sequence>
<dbReference type="OrthoDB" id="1191041at2759"/>
<feature type="domain" description="DEAD-box RNA helicase Q" evidence="15">
    <location>
        <begin position="81"/>
        <end position="109"/>
    </location>
</feature>
<feature type="domain" description="Helicase ATP-binding" evidence="13">
    <location>
        <begin position="112"/>
        <end position="292"/>
    </location>
</feature>
<dbReference type="InterPro" id="IPR014001">
    <property type="entry name" value="Helicase_ATP-bd"/>
</dbReference>
<evidence type="ECO:0000256" key="9">
    <source>
        <dbReference type="ARBA" id="ARBA00038041"/>
    </source>
</evidence>
<dbReference type="Pfam" id="PF00270">
    <property type="entry name" value="DEAD"/>
    <property type="match status" value="1"/>
</dbReference>
<comment type="caution">
    <text evidence="16">The sequence shown here is derived from an EMBL/GenBank/DDBJ whole genome shotgun (WGS) entry which is preliminary data.</text>
</comment>
<evidence type="ECO:0000256" key="2">
    <source>
        <dbReference type="ARBA" id="ARBA00022540"/>
    </source>
</evidence>
<keyword evidence="3" id="KW-0547">Nucleotide-binding</keyword>
<comment type="similarity">
    <text evidence="9">Belongs to the DEAD box helicase family. DDX56/DBP9 subfamily.</text>
</comment>
<dbReference type="GO" id="GO:0005829">
    <property type="term" value="C:cytosol"/>
    <property type="evidence" value="ECO:0007669"/>
    <property type="project" value="TreeGrafter"/>
</dbReference>
<feature type="region of interest" description="Disordered" evidence="12">
    <location>
        <begin position="431"/>
        <end position="467"/>
    </location>
</feature>
<evidence type="ECO:0000256" key="6">
    <source>
        <dbReference type="ARBA" id="ARBA00022840"/>
    </source>
</evidence>
<keyword evidence="2" id="KW-0396">Initiation factor</keyword>
<dbReference type="Proteomes" id="UP000419144">
    <property type="component" value="Unassembled WGS sequence"/>
</dbReference>
<dbReference type="EMBL" id="BLBS01000031">
    <property type="protein sequence ID" value="GET88868.1"/>
    <property type="molecule type" value="Genomic_DNA"/>
</dbReference>
<dbReference type="PANTHER" id="PTHR47959">
    <property type="entry name" value="ATP-DEPENDENT RNA HELICASE RHLE-RELATED"/>
    <property type="match status" value="1"/>
</dbReference>
<evidence type="ECO:0000259" key="13">
    <source>
        <dbReference type="PROSITE" id="PS51192"/>
    </source>
</evidence>
<dbReference type="Gene3D" id="3.40.50.300">
    <property type="entry name" value="P-loop containing nucleotide triphosphate hydrolases"/>
    <property type="match status" value="2"/>
</dbReference>
<evidence type="ECO:0000313" key="16">
    <source>
        <dbReference type="EMBL" id="GET88868.1"/>
    </source>
</evidence>
<evidence type="ECO:0000256" key="7">
    <source>
        <dbReference type="ARBA" id="ARBA00022884"/>
    </source>
</evidence>
<dbReference type="GO" id="GO:0003723">
    <property type="term" value="F:RNA binding"/>
    <property type="evidence" value="ECO:0007669"/>
    <property type="project" value="UniProtKB-KW"/>
</dbReference>
<dbReference type="InterPro" id="IPR001650">
    <property type="entry name" value="Helicase_C-like"/>
</dbReference>
<keyword evidence="6" id="KW-0067">ATP-binding</keyword>
<proteinExistence type="inferred from homology"/>
<evidence type="ECO:0000256" key="1">
    <source>
        <dbReference type="ARBA" id="ARBA00012552"/>
    </source>
</evidence>
<feature type="region of interest" description="Disordered" evidence="12">
    <location>
        <begin position="644"/>
        <end position="678"/>
    </location>
</feature>
<dbReference type="GO" id="GO:0003743">
    <property type="term" value="F:translation initiation factor activity"/>
    <property type="evidence" value="ECO:0007669"/>
    <property type="project" value="UniProtKB-KW"/>
</dbReference>
<feature type="compositionally biased region" description="Low complexity" evidence="12">
    <location>
        <begin position="456"/>
        <end position="467"/>
    </location>
</feature>
<reference evidence="16" key="1">
    <citation type="submission" date="2019-11" db="EMBL/GenBank/DDBJ databases">
        <title>Leishmania tarentolae CDS.</title>
        <authorList>
            <person name="Goto Y."/>
            <person name="Yamagishi J."/>
        </authorList>
    </citation>
    <scope>NUCLEOTIDE SEQUENCE [LARGE SCALE GENOMIC DNA]</scope>
    <source>
        <strain evidence="16">Parrot Tar II</strain>
    </source>
</reference>
<keyword evidence="17" id="KW-1185">Reference proteome</keyword>
<keyword evidence="5 16" id="KW-0347">Helicase</keyword>
<dbReference type="EC" id="3.6.4.13" evidence="1"/>
<evidence type="ECO:0000313" key="17">
    <source>
        <dbReference type="Proteomes" id="UP000419144"/>
    </source>
</evidence>
<dbReference type="SUPFAM" id="SSF52540">
    <property type="entry name" value="P-loop containing nucleoside triphosphate hydrolases"/>
    <property type="match status" value="2"/>
</dbReference>
<evidence type="ECO:0000256" key="11">
    <source>
        <dbReference type="PROSITE-ProRule" id="PRU00552"/>
    </source>
</evidence>
<evidence type="ECO:0000259" key="15">
    <source>
        <dbReference type="PROSITE" id="PS51195"/>
    </source>
</evidence>
<accession>A0A640KHT4</accession>
<dbReference type="InterPro" id="IPR027417">
    <property type="entry name" value="P-loop_NTPase"/>
</dbReference>
<dbReference type="SMART" id="SM00490">
    <property type="entry name" value="HELICc"/>
    <property type="match status" value="1"/>
</dbReference>
<dbReference type="AlphaFoldDB" id="A0A640KHT4"/>
<dbReference type="InterPro" id="IPR014014">
    <property type="entry name" value="RNA_helicase_DEAD_Q_motif"/>
</dbReference>